<dbReference type="RefSeq" id="WP_167205474.1">
    <property type="nucleotide sequence ID" value="NZ_JAASRO010000001.1"/>
</dbReference>
<gene>
    <name evidence="2" type="ORF">BJY22_001965</name>
</gene>
<sequence>MARGFTDEMDAYGAQYVSRYPNAATARAAYNSIIATPDAGDPLVRQARPAGGGEAHPLSFAVGCDGRGG</sequence>
<evidence type="ECO:0000256" key="1">
    <source>
        <dbReference type="SAM" id="MobiDB-lite"/>
    </source>
</evidence>
<reference evidence="2 3" key="1">
    <citation type="submission" date="2020-03" db="EMBL/GenBank/DDBJ databases">
        <title>Sequencing the genomes of 1000 actinobacteria strains.</title>
        <authorList>
            <person name="Klenk H.-P."/>
        </authorList>
    </citation>
    <scope>NUCLEOTIDE SEQUENCE [LARGE SCALE GENOMIC DNA]</scope>
    <source>
        <strain evidence="2 3">DSM 45490</strain>
    </source>
</reference>
<dbReference type="EMBL" id="JAASRO010000001">
    <property type="protein sequence ID" value="NIK56248.1"/>
    <property type="molecule type" value="Genomic_DNA"/>
</dbReference>
<dbReference type="Proteomes" id="UP000555407">
    <property type="component" value="Unassembled WGS sequence"/>
</dbReference>
<evidence type="ECO:0000313" key="3">
    <source>
        <dbReference type="Proteomes" id="UP000555407"/>
    </source>
</evidence>
<proteinExistence type="predicted"/>
<feature type="region of interest" description="Disordered" evidence="1">
    <location>
        <begin position="39"/>
        <end position="69"/>
    </location>
</feature>
<organism evidence="2 3">
    <name type="scientific">Kribbella shirazensis</name>
    <dbReference type="NCBI Taxonomy" id="1105143"/>
    <lineage>
        <taxon>Bacteria</taxon>
        <taxon>Bacillati</taxon>
        <taxon>Actinomycetota</taxon>
        <taxon>Actinomycetes</taxon>
        <taxon>Propionibacteriales</taxon>
        <taxon>Kribbellaceae</taxon>
        <taxon>Kribbella</taxon>
    </lineage>
</organism>
<comment type="caution">
    <text evidence="2">The sequence shown here is derived from an EMBL/GenBank/DDBJ whole genome shotgun (WGS) entry which is preliminary data.</text>
</comment>
<protein>
    <submittedName>
        <fullName evidence="2">Uncharacterized protein</fullName>
    </submittedName>
</protein>
<keyword evidence="3" id="KW-1185">Reference proteome</keyword>
<dbReference type="AlphaFoldDB" id="A0A7X5V7W3"/>
<name>A0A7X5V7W3_9ACTN</name>
<evidence type="ECO:0000313" key="2">
    <source>
        <dbReference type="EMBL" id="NIK56248.1"/>
    </source>
</evidence>
<accession>A0A7X5V7W3</accession>